<reference evidence="2 3" key="1">
    <citation type="submission" date="2015-09" db="EMBL/GenBank/DDBJ databases">
        <title>Atta colombica WGS genome.</title>
        <authorList>
            <person name="Nygaard S."/>
            <person name="Hu H."/>
            <person name="Boomsma J."/>
            <person name="Zhang G."/>
        </authorList>
    </citation>
    <scope>NUCLEOTIDE SEQUENCE [LARGE SCALE GENOMIC DNA]</scope>
    <source>
        <strain evidence="2">Treedump-2</strain>
        <tissue evidence="2">Whole body</tissue>
    </source>
</reference>
<keyword evidence="3" id="KW-1185">Reference proteome</keyword>
<proteinExistence type="predicted"/>
<accession>A0A195B6W0</accession>
<gene>
    <name evidence="2" type="ORF">ALC53_09347</name>
</gene>
<dbReference type="Proteomes" id="UP000078540">
    <property type="component" value="Unassembled WGS sequence"/>
</dbReference>
<protein>
    <submittedName>
        <fullName evidence="2">Uncharacterized protein</fullName>
    </submittedName>
</protein>
<evidence type="ECO:0000313" key="3">
    <source>
        <dbReference type="Proteomes" id="UP000078540"/>
    </source>
</evidence>
<feature type="compositionally biased region" description="Gly residues" evidence="1">
    <location>
        <begin position="172"/>
        <end position="183"/>
    </location>
</feature>
<evidence type="ECO:0000313" key="2">
    <source>
        <dbReference type="EMBL" id="KYM80253.1"/>
    </source>
</evidence>
<sequence>MILHVPCRYGCSLAPLAYEPDVFAYPEIALGFPETARENAARRRTTKRRTDGVYRKTSSLVLRDARASEIKVARSPSSRTAKHASARVLSNEPSLGRRTLPAAGPFSTEFVQVYKFWCYYWAKCLNVSLRENFTKSRVPGGPRWRGEIIHHYLWRPRKPHGDQPDQQLAAASGGGLAGRLPRGGGRKRGTPGPGQTKETTQEYPPKPILHFPPPARPENVR</sequence>
<feature type="compositionally biased region" description="Pro residues" evidence="1">
    <location>
        <begin position="204"/>
        <end position="221"/>
    </location>
</feature>
<dbReference type="EMBL" id="KQ976574">
    <property type="protein sequence ID" value="KYM80253.1"/>
    <property type="molecule type" value="Genomic_DNA"/>
</dbReference>
<dbReference type="AlphaFoldDB" id="A0A195B6W0"/>
<organism evidence="2 3">
    <name type="scientific">Atta colombica</name>
    <dbReference type="NCBI Taxonomy" id="520822"/>
    <lineage>
        <taxon>Eukaryota</taxon>
        <taxon>Metazoa</taxon>
        <taxon>Ecdysozoa</taxon>
        <taxon>Arthropoda</taxon>
        <taxon>Hexapoda</taxon>
        <taxon>Insecta</taxon>
        <taxon>Pterygota</taxon>
        <taxon>Neoptera</taxon>
        <taxon>Endopterygota</taxon>
        <taxon>Hymenoptera</taxon>
        <taxon>Apocrita</taxon>
        <taxon>Aculeata</taxon>
        <taxon>Formicoidea</taxon>
        <taxon>Formicidae</taxon>
        <taxon>Myrmicinae</taxon>
        <taxon>Atta</taxon>
    </lineage>
</organism>
<evidence type="ECO:0000256" key="1">
    <source>
        <dbReference type="SAM" id="MobiDB-lite"/>
    </source>
</evidence>
<name>A0A195B6W0_9HYME</name>
<feature type="region of interest" description="Disordered" evidence="1">
    <location>
        <begin position="156"/>
        <end position="221"/>
    </location>
</feature>